<keyword evidence="3" id="KW-0853">WD repeat</keyword>
<feature type="transmembrane region" description="Helical" evidence="8">
    <location>
        <begin position="410"/>
        <end position="430"/>
    </location>
</feature>
<evidence type="ECO:0000256" key="5">
    <source>
        <dbReference type="ARBA" id="ARBA00022824"/>
    </source>
</evidence>
<dbReference type="SUPFAM" id="SSF82866">
    <property type="entry name" value="Multidrug efflux transporter AcrB transmembrane domain"/>
    <property type="match status" value="1"/>
</dbReference>
<dbReference type="AlphaFoldDB" id="A0A914CBC8"/>
<evidence type="ECO:0000313" key="10">
    <source>
        <dbReference type="Proteomes" id="UP000887540"/>
    </source>
</evidence>
<evidence type="ECO:0000256" key="6">
    <source>
        <dbReference type="ARBA" id="ARBA00023034"/>
    </source>
</evidence>
<keyword evidence="8" id="KW-0812">Transmembrane</keyword>
<accession>A0A914CBC8</accession>
<feature type="transmembrane region" description="Helical" evidence="8">
    <location>
        <begin position="342"/>
        <end position="362"/>
    </location>
</feature>
<feature type="transmembrane region" description="Helical" evidence="8">
    <location>
        <begin position="30"/>
        <end position="51"/>
    </location>
</feature>
<keyword evidence="7 8" id="KW-0472">Membrane</keyword>
<dbReference type="GO" id="GO:0032936">
    <property type="term" value="C:SREBP-SCAP complex"/>
    <property type="evidence" value="ECO:0007669"/>
    <property type="project" value="TreeGrafter"/>
</dbReference>
<comment type="subcellular location">
    <subcellularLocation>
        <location evidence="1">Endoplasmic reticulum</location>
    </subcellularLocation>
    <subcellularLocation>
        <location evidence="2">Golgi apparatus membrane</location>
    </subcellularLocation>
</comment>
<dbReference type="PANTHER" id="PTHR46378">
    <property type="entry name" value="STEROL REGULATORY ELEMENT-BINDING PROTEIN CLEAVAGE-ACTIVATING PROTEIN"/>
    <property type="match status" value="1"/>
</dbReference>
<evidence type="ECO:0000256" key="8">
    <source>
        <dbReference type="SAM" id="Phobius"/>
    </source>
</evidence>
<evidence type="ECO:0000256" key="2">
    <source>
        <dbReference type="ARBA" id="ARBA00004394"/>
    </source>
</evidence>
<evidence type="ECO:0000256" key="7">
    <source>
        <dbReference type="ARBA" id="ARBA00023136"/>
    </source>
</evidence>
<dbReference type="GO" id="GO:0032934">
    <property type="term" value="F:sterol binding"/>
    <property type="evidence" value="ECO:0007669"/>
    <property type="project" value="InterPro"/>
</dbReference>
<sequence>MSSRFVNKRLHTLQDRVSRAYYDYGRLCSAHPIGCLGISILTTLFLSYPAITRIRLPDSNPMDVFWSHGLLNFTLNGGSLPQWLRSPPSVYVQQLIVKASVNPWNTSQMTPEMAVKAALSRSFSTLGHLQTIKIQNDIDINYLCLRVPKSTFNQILPSNGCLVLSPTRFWNNSIEDFYQDQSILETLFETSCSTTICYRDILLGAPTRLTGIKQTYTTNRERSIQFVVTLFQTKYSKEFREALIETLRKDFQVEESQAADEHVFVRVFYRPSKYFADYFPLLATYALCMLYFYYVVSKFEMVKNKWALAMAAFLTVFFTLTCTAGICVYFELTPTLWGAALYPYLAMIFGLENILCITRSVVYTAPSMDVASRLSHGFSYEGYSITKFFLLELVFLFVGYLTFVSEIQEFCTFAFIGLVVDFYMQLFFYAPCLTLDLLRLDKQDKLRFSLMLFNTDIRKLRNYPNPT</sequence>
<feature type="transmembrane region" description="Helical" evidence="8">
    <location>
        <begin position="306"/>
        <end position="330"/>
    </location>
</feature>
<evidence type="ECO:0000259" key="9">
    <source>
        <dbReference type="PROSITE" id="PS50156"/>
    </source>
</evidence>
<keyword evidence="6" id="KW-0333">Golgi apparatus</keyword>
<proteinExistence type="predicted"/>
<dbReference type="GO" id="GO:0005789">
    <property type="term" value="C:endoplasmic reticulum membrane"/>
    <property type="evidence" value="ECO:0007669"/>
    <property type="project" value="InterPro"/>
</dbReference>
<dbReference type="Pfam" id="PF24006">
    <property type="entry name" value="SCAP_N"/>
    <property type="match status" value="1"/>
</dbReference>
<dbReference type="InterPro" id="IPR000731">
    <property type="entry name" value="SSD"/>
</dbReference>
<evidence type="ECO:0000256" key="1">
    <source>
        <dbReference type="ARBA" id="ARBA00004240"/>
    </source>
</evidence>
<dbReference type="GO" id="GO:0000139">
    <property type="term" value="C:Golgi membrane"/>
    <property type="evidence" value="ECO:0007669"/>
    <property type="project" value="UniProtKB-SubCell"/>
</dbReference>
<dbReference type="Proteomes" id="UP000887540">
    <property type="component" value="Unplaced"/>
</dbReference>
<evidence type="ECO:0000256" key="3">
    <source>
        <dbReference type="ARBA" id="ARBA00022574"/>
    </source>
</evidence>
<keyword evidence="10" id="KW-1185">Reference proteome</keyword>
<dbReference type="PANTHER" id="PTHR46378:SF1">
    <property type="entry name" value="STEROL REGULATORY ELEMENT-BINDING PROTEIN CLEAVAGE-ACTIVATING PROTEIN"/>
    <property type="match status" value="1"/>
</dbReference>
<dbReference type="InterPro" id="IPR057041">
    <property type="entry name" value="SCAP_N"/>
</dbReference>
<dbReference type="GO" id="GO:0045540">
    <property type="term" value="P:regulation of cholesterol biosynthetic process"/>
    <property type="evidence" value="ECO:0007669"/>
    <property type="project" value="TreeGrafter"/>
</dbReference>
<feature type="transmembrane region" description="Helical" evidence="8">
    <location>
        <begin position="275"/>
        <end position="294"/>
    </location>
</feature>
<dbReference type="InterPro" id="IPR030225">
    <property type="entry name" value="SCAP"/>
</dbReference>
<feature type="domain" description="SSD" evidence="9">
    <location>
        <begin position="277"/>
        <end position="435"/>
    </location>
</feature>
<keyword evidence="5" id="KW-0256">Endoplasmic reticulum</keyword>
<evidence type="ECO:0000256" key="4">
    <source>
        <dbReference type="ARBA" id="ARBA00022737"/>
    </source>
</evidence>
<dbReference type="Pfam" id="PF12349">
    <property type="entry name" value="Sterol-sensing"/>
    <property type="match status" value="1"/>
</dbReference>
<reference evidence="11" key="1">
    <citation type="submission" date="2022-11" db="UniProtKB">
        <authorList>
            <consortium name="WormBaseParasite"/>
        </authorList>
    </citation>
    <scope>IDENTIFICATION</scope>
</reference>
<feature type="transmembrane region" description="Helical" evidence="8">
    <location>
        <begin position="382"/>
        <end position="403"/>
    </location>
</feature>
<evidence type="ECO:0000313" key="11">
    <source>
        <dbReference type="WBParaSite" id="ACRNAN_Path_681.g2545.t1"/>
    </source>
</evidence>
<dbReference type="GO" id="GO:0032933">
    <property type="term" value="P:SREBP signaling pathway"/>
    <property type="evidence" value="ECO:0007669"/>
    <property type="project" value="InterPro"/>
</dbReference>
<keyword evidence="4" id="KW-0677">Repeat</keyword>
<protein>
    <submittedName>
        <fullName evidence="11">SSD domain-containing protein</fullName>
    </submittedName>
</protein>
<dbReference type="InterPro" id="IPR053958">
    <property type="entry name" value="HMGCR/SNAP/NPC1-like_SSD"/>
</dbReference>
<name>A0A914CBC8_9BILA</name>
<dbReference type="PROSITE" id="PS50156">
    <property type="entry name" value="SSD"/>
    <property type="match status" value="1"/>
</dbReference>
<organism evidence="10 11">
    <name type="scientific">Acrobeloides nanus</name>
    <dbReference type="NCBI Taxonomy" id="290746"/>
    <lineage>
        <taxon>Eukaryota</taxon>
        <taxon>Metazoa</taxon>
        <taxon>Ecdysozoa</taxon>
        <taxon>Nematoda</taxon>
        <taxon>Chromadorea</taxon>
        <taxon>Rhabditida</taxon>
        <taxon>Tylenchina</taxon>
        <taxon>Cephalobomorpha</taxon>
        <taxon>Cephaloboidea</taxon>
        <taxon>Cephalobidae</taxon>
        <taxon>Acrobeloides</taxon>
    </lineage>
</organism>
<keyword evidence="8" id="KW-1133">Transmembrane helix</keyword>
<dbReference type="WBParaSite" id="ACRNAN_Path_681.g2545.t1">
    <property type="protein sequence ID" value="ACRNAN_Path_681.g2545.t1"/>
    <property type="gene ID" value="ACRNAN_Path_681.g2545"/>
</dbReference>